<evidence type="ECO:0000256" key="1">
    <source>
        <dbReference type="SAM" id="Phobius"/>
    </source>
</evidence>
<sequence length="290" mass="33534">MLLKGKILIISGIVLLLLSLYGKDPLIKEAKNYTDNVIKKTLTAYVVIRGINAGVSVIKESEINLPIVSIAAGQVLDPIDDITERTSFILMIAFISLGIQEIFLEFFPNLFLYFLGILLFILGILYILKIKIPKFLLSLTLAFLIIRFFIPILMISTEIVYNNYIKPAINEKVTYLNDWNKKLELKENLETSQINQINKETEKKENIFSYFKEKIKSFKTSICKKIDNVENKIKKIKKLTNEIKEKSDKIVESILYLALYFVFQTIIIPISILWITLWSIKYIFISFQQG</sequence>
<dbReference type="EMBL" id="REFO01000012">
    <property type="protein sequence ID" value="RMA96039.1"/>
    <property type="molecule type" value="Genomic_DNA"/>
</dbReference>
<feature type="transmembrane region" description="Helical" evidence="1">
    <location>
        <begin position="110"/>
        <end position="128"/>
    </location>
</feature>
<feature type="transmembrane region" description="Helical" evidence="1">
    <location>
        <begin position="254"/>
        <end position="280"/>
    </location>
</feature>
<evidence type="ECO:0000313" key="2">
    <source>
        <dbReference type="EMBL" id="RMA96039.1"/>
    </source>
</evidence>
<protein>
    <submittedName>
        <fullName evidence="2">Uncharacterized protein</fullName>
    </submittedName>
</protein>
<accession>A0A3M0BI87</accession>
<dbReference type="RefSeq" id="WP_121923177.1">
    <property type="nucleotide sequence ID" value="NZ_REFO01000012.1"/>
</dbReference>
<reference evidence="2 3" key="1">
    <citation type="submission" date="2018-10" db="EMBL/GenBank/DDBJ databases">
        <title>Genomic Encyclopedia of Archaeal and Bacterial Type Strains, Phase II (KMG-II): from individual species to whole genera.</title>
        <authorList>
            <person name="Goeker M."/>
        </authorList>
    </citation>
    <scope>NUCLEOTIDE SEQUENCE [LARGE SCALE GENOMIC DNA]</scope>
    <source>
        <strain evidence="2 3">VM1</strain>
    </source>
</reference>
<organism evidence="2 3">
    <name type="scientific">Hydrogenothermus marinus</name>
    <dbReference type="NCBI Taxonomy" id="133270"/>
    <lineage>
        <taxon>Bacteria</taxon>
        <taxon>Pseudomonadati</taxon>
        <taxon>Aquificota</taxon>
        <taxon>Aquificia</taxon>
        <taxon>Aquificales</taxon>
        <taxon>Hydrogenothermaceae</taxon>
        <taxon>Hydrogenothermus</taxon>
    </lineage>
</organism>
<keyword evidence="1" id="KW-0472">Membrane</keyword>
<dbReference type="AlphaFoldDB" id="A0A3M0BI87"/>
<dbReference type="OrthoDB" id="15661at2"/>
<name>A0A3M0BI87_9AQUI</name>
<keyword evidence="1" id="KW-0812">Transmembrane</keyword>
<comment type="caution">
    <text evidence="2">The sequence shown here is derived from an EMBL/GenBank/DDBJ whole genome shotgun (WGS) entry which is preliminary data.</text>
</comment>
<gene>
    <name evidence="2" type="ORF">CLV39_1050</name>
</gene>
<keyword evidence="1" id="KW-1133">Transmembrane helix</keyword>
<evidence type="ECO:0000313" key="3">
    <source>
        <dbReference type="Proteomes" id="UP000280842"/>
    </source>
</evidence>
<dbReference type="Proteomes" id="UP000280842">
    <property type="component" value="Unassembled WGS sequence"/>
</dbReference>
<feature type="transmembrane region" description="Helical" evidence="1">
    <location>
        <begin position="135"/>
        <end position="155"/>
    </location>
</feature>
<proteinExistence type="predicted"/>
<keyword evidence="3" id="KW-1185">Reference proteome</keyword>